<sequence>MNPILVDKLLKEYLLEDIGRVDLSAEGVFRGERVTAVIVAKEEGILAGIPFASRVFRLLGSDIEIKPLKREGDRFKEGETLLVLNGNAKTILMGERLALNILQRLSGIATKTARLVEKIKDLPVRLLDTRKTTPGFRLFEKYAVKVGGGENHRFALYDMVMIKDNHIKVAGSIKEAVYRVRQIIPPFYKVEVEVSNFGQLEEVLELQVDIVMLDNFTPERARQAVSLIKAKKPSLEIEISGGIKEDNVRDFALTGADYLSSGSIIHSARWLDLSLKVV</sequence>
<dbReference type="FunFam" id="3.20.20.70:FF:000030">
    <property type="entry name" value="Nicotinate-nucleotide pyrophosphorylase, carboxylating"/>
    <property type="match status" value="1"/>
</dbReference>
<evidence type="ECO:0000256" key="5">
    <source>
        <dbReference type="ARBA" id="ARBA00011944"/>
    </source>
</evidence>
<reference evidence="15" key="1">
    <citation type="journal article" date="2020" name="ISME J.">
        <title>Gammaproteobacteria mediating utilization of methyl-, sulfur- and petroleum organic compounds in deep ocean hydrothermal plumes.</title>
        <authorList>
            <person name="Zhou Z."/>
            <person name="Liu Y."/>
            <person name="Pan J."/>
            <person name="Cron B.R."/>
            <person name="Toner B.M."/>
            <person name="Anantharaman K."/>
            <person name="Breier J.A."/>
            <person name="Dick G.J."/>
            <person name="Li M."/>
        </authorList>
    </citation>
    <scope>NUCLEOTIDE SEQUENCE</scope>
    <source>
        <strain evidence="15">SZUA-1501</strain>
    </source>
</reference>
<dbReference type="GO" id="GO:0009435">
    <property type="term" value="P:NAD+ biosynthetic process"/>
    <property type="evidence" value="ECO:0007669"/>
    <property type="project" value="InterPro"/>
</dbReference>
<keyword evidence="8 12" id="KW-0808">Transferase</keyword>
<evidence type="ECO:0000256" key="3">
    <source>
        <dbReference type="ARBA" id="ARBA00009400"/>
    </source>
</evidence>
<dbReference type="InterPro" id="IPR036068">
    <property type="entry name" value="Nicotinate_pribotase-like_C"/>
</dbReference>
<evidence type="ECO:0000256" key="4">
    <source>
        <dbReference type="ARBA" id="ARBA00011218"/>
    </source>
</evidence>
<dbReference type="InterPro" id="IPR022412">
    <property type="entry name" value="Quinolinate_PRibosylTrfase_N"/>
</dbReference>
<evidence type="ECO:0000256" key="6">
    <source>
        <dbReference type="ARBA" id="ARBA00022642"/>
    </source>
</evidence>
<dbReference type="GO" id="GO:0034213">
    <property type="term" value="P:quinolinate catabolic process"/>
    <property type="evidence" value="ECO:0007669"/>
    <property type="project" value="TreeGrafter"/>
</dbReference>
<evidence type="ECO:0000256" key="10">
    <source>
        <dbReference type="ARBA" id="ARBA00047445"/>
    </source>
</evidence>
<comment type="function">
    <text evidence="1">Involved in the catabolism of quinolinic acid (QA).</text>
</comment>
<dbReference type="PANTHER" id="PTHR32179">
    <property type="entry name" value="NICOTINATE-NUCLEOTIDE PYROPHOSPHORYLASE [CARBOXYLATING]"/>
    <property type="match status" value="1"/>
</dbReference>
<keyword evidence="6" id="KW-0662">Pyridine nucleotide biosynthesis</keyword>
<comment type="caution">
    <text evidence="15">The sequence shown here is derived from an EMBL/GenBank/DDBJ whole genome shotgun (WGS) entry which is preliminary data.</text>
</comment>
<evidence type="ECO:0000313" key="15">
    <source>
        <dbReference type="EMBL" id="HIP98182.1"/>
    </source>
</evidence>
<gene>
    <name evidence="15" type="primary">nadC</name>
    <name evidence="15" type="ORF">EYH37_02290</name>
</gene>
<dbReference type="InterPro" id="IPR013785">
    <property type="entry name" value="Aldolase_TIM"/>
</dbReference>
<dbReference type="EMBL" id="DQVE01000022">
    <property type="protein sequence ID" value="HIP98182.1"/>
    <property type="molecule type" value="Genomic_DNA"/>
</dbReference>
<dbReference type="InterPro" id="IPR037128">
    <property type="entry name" value="Quinolinate_PRibosylTase_N_sf"/>
</dbReference>
<protein>
    <recommendedName>
        <fullName evidence="11">Probable nicotinate-nucleotide pyrophosphorylase [carboxylating]</fullName>
        <ecNumber evidence="5">2.4.2.19</ecNumber>
    </recommendedName>
    <alternativeName>
        <fullName evidence="9">Quinolinate phosphoribosyltransferase [decarboxylating]</fullName>
    </alternativeName>
</protein>
<name>A0A9D1CFJ2_AQUAO</name>
<dbReference type="InterPro" id="IPR002638">
    <property type="entry name" value="Quinolinate_PRibosylTrfase_C"/>
</dbReference>
<comment type="catalytic activity">
    <reaction evidence="10">
        <text>nicotinate beta-D-ribonucleotide + CO2 + diphosphate = quinolinate + 5-phospho-alpha-D-ribose 1-diphosphate + 2 H(+)</text>
        <dbReference type="Rhea" id="RHEA:12733"/>
        <dbReference type="ChEBI" id="CHEBI:15378"/>
        <dbReference type="ChEBI" id="CHEBI:16526"/>
        <dbReference type="ChEBI" id="CHEBI:29959"/>
        <dbReference type="ChEBI" id="CHEBI:33019"/>
        <dbReference type="ChEBI" id="CHEBI:57502"/>
        <dbReference type="ChEBI" id="CHEBI:58017"/>
        <dbReference type="EC" id="2.4.2.19"/>
    </reaction>
</comment>
<evidence type="ECO:0000256" key="12">
    <source>
        <dbReference type="PIRNR" id="PIRNR006250"/>
    </source>
</evidence>
<evidence type="ECO:0000256" key="8">
    <source>
        <dbReference type="ARBA" id="ARBA00022679"/>
    </source>
</evidence>
<dbReference type="PIRSF" id="PIRSF006250">
    <property type="entry name" value="NadC_ModD"/>
    <property type="match status" value="1"/>
</dbReference>
<dbReference type="NCBIfam" id="TIGR00078">
    <property type="entry name" value="nadC"/>
    <property type="match status" value="1"/>
</dbReference>
<feature type="domain" description="Quinolinate phosphoribosyl transferase N-terminal" evidence="14">
    <location>
        <begin position="28"/>
        <end position="106"/>
    </location>
</feature>
<evidence type="ECO:0000256" key="7">
    <source>
        <dbReference type="ARBA" id="ARBA00022676"/>
    </source>
</evidence>
<feature type="domain" description="Quinolinate phosphoribosyl transferase C-terminal" evidence="13">
    <location>
        <begin position="108"/>
        <end position="276"/>
    </location>
</feature>
<dbReference type="InterPro" id="IPR004393">
    <property type="entry name" value="NadC"/>
</dbReference>
<dbReference type="CDD" id="cd01572">
    <property type="entry name" value="QPRTase"/>
    <property type="match status" value="1"/>
</dbReference>
<dbReference type="SUPFAM" id="SSF51690">
    <property type="entry name" value="Nicotinate/Quinolinate PRTase C-terminal domain-like"/>
    <property type="match status" value="1"/>
</dbReference>
<evidence type="ECO:0000256" key="9">
    <source>
        <dbReference type="ARBA" id="ARBA00033102"/>
    </source>
</evidence>
<dbReference type="InterPro" id="IPR027277">
    <property type="entry name" value="NadC/ModD"/>
</dbReference>
<dbReference type="Gene3D" id="3.90.1170.20">
    <property type="entry name" value="Quinolinate phosphoribosyl transferase, N-terminal domain"/>
    <property type="match status" value="1"/>
</dbReference>
<evidence type="ECO:0000256" key="2">
    <source>
        <dbReference type="ARBA" id="ARBA00004893"/>
    </source>
</evidence>
<dbReference type="FunFam" id="3.90.1170.20:FF:000001">
    <property type="entry name" value="Nicotinate-nucleotide diphosphorylase (Carboxylating)"/>
    <property type="match status" value="1"/>
</dbReference>
<dbReference type="Pfam" id="PF01729">
    <property type="entry name" value="QRPTase_C"/>
    <property type="match status" value="1"/>
</dbReference>
<evidence type="ECO:0000259" key="14">
    <source>
        <dbReference type="Pfam" id="PF02749"/>
    </source>
</evidence>
<dbReference type="GO" id="GO:0005737">
    <property type="term" value="C:cytoplasm"/>
    <property type="evidence" value="ECO:0007669"/>
    <property type="project" value="TreeGrafter"/>
</dbReference>
<dbReference type="PANTHER" id="PTHR32179:SF3">
    <property type="entry name" value="NICOTINATE-NUCLEOTIDE PYROPHOSPHORYLASE [CARBOXYLATING]"/>
    <property type="match status" value="1"/>
</dbReference>
<dbReference type="GO" id="GO:0004514">
    <property type="term" value="F:nicotinate-nucleotide diphosphorylase (carboxylating) activity"/>
    <property type="evidence" value="ECO:0007669"/>
    <property type="project" value="UniProtKB-EC"/>
</dbReference>
<accession>A0A9D1CFJ2</accession>
<evidence type="ECO:0000256" key="11">
    <source>
        <dbReference type="ARBA" id="ARBA00069173"/>
    </source>
</evidence>
<evidence type="ECO:0000313" key="16">
    <source>
        <dbReference type="Proteomes" id="UP000606463"/>
    </source>
</evidence>
<evidence type="ECO:0000256" key="1">
    <source>
        <dbReference type="ARBA" id="ARBA00003237"/>
    </source>
</evidence>
<comment type="similarity">
    <text evidence="3 12">Belongs to the NadC/ModD family.</text>
</comment>
<proteinExistence type="inferred from homology"/>
<organism evidence="15 16">
    <name type="scientific">Aquifex aeolicus</name>
    <dbReference type="NCBI Taxonomy" id="63363"/>
    <lineage>
        <taxon>Bacteria</taxon>
        <taxon>Pseudomonadati</taxon>
        <taxon>Aquificota</taxon>
        <taxon>Aquificia</taxon>
        <taxon>Aquificales</taxon>
        <taxon>Aquificaceae</taxon>
        <taxon>Aquifex</taxon>
    </lineage>
</organism>
<comment type="pathway">
    <text evidence="2">Cofactor biosynthesis; NAD(+) biosynthesis; nicotinate D-ribonucleotide from quinolinate: step 1/1.</text>
</comment>
<dbReference type="Gene3D" id="3.20.20.70">
    <property type="entry name" value="Aldolase class I"/>
    <property type="match status" value="1"/>
</dbReference>
<comment type="subunit">
    <text evidence="4">Hexamer formed by 3 homodimers.</text>
</comment>
<dbReference type="AlphaFoldDB" id="A0A9D1CFJ2"/>
<keyword evidence="7 12" id="KW-0328">Glycosyltransferase</keyword>
<dbReference type="Pfam" id="PF02749">
    <property type="entry name" value="QRPTase_N"/>
    <property type="match status" value="1"/>
</dbReference>
<evidence type="ECO:0000259" key="13">
    <source>
        <dbReference type="Pfam" id="PF01729"/>
    </source>
</evidence>
<dbReference type="SUPFAM" id="SSF54675">
    <property type="entry name" value="Nicotinate/Quinolinate PRTase N-terminal domain-like"/>
    <property type="match status" value="1"/>
</dbReference>
<dbReference type="EC" id="2.4.2.19" evidence="5"/>
<dbReference type="Proteomes" id="UP000606463">
    <property type="component" value="Unassembled WGS sequence"/>
</dbReference>